<dbReference type="CDD" id="cd05251">
    <property type="entry name" value="NmrA_like_SDR_a"/>
    <property type="match status" value="1"/>
</dbReference>
<comment type="similarity">
    <text evidence="1">Belongs to the NmrA-type oxidoreductase family.</text>
</comment>
<accession>A0ABQ8FY30</accession>
<evidence type="ECO:0000256" key="1">
    <source>
        <dbReference type="ARBA" id="ARBA00006328"/>
    </source>
</evidence>
<dbReference type="EMBL" id="JAGTJR010000048">
    <property type="protein sequence ID" value="KAH7028618.1"/>
    <property type="molecule type" value="Genomic_DNA"/>
</dbReference>
<dbReference type="Gene3D" id="3.40.50.720">
    <property type="entry name" value="NAD(P)-binding Rossmann-like Domain"/>
    <property type="match status" value="1"/>
</dbReference>
<keyword evidence="2" id="KW-0521">NADP</keyword>
<organism evidence="4 5">
    <name type="scientific">Macrophomina phaseolina</name>
    <dbReference type="NCBI Taxonomy" id="35725"/>
    <lineage>
        <taxon>Eukaryota</taxon>
        <taxon>Fungi</taxon>
        <taxon>Dikarya</taxon>
        <taxon>Ascomycota</taxon>
        <taxon>Pezizomycotina</taxon>
        <taxon>Dothideomycetes</taxon>
        <taxon>Dothideomycetes incertae sedis</taxon>
        <taxon>Botryosphaeriales</taxon>
        <taxon>Botryosphaeriaceae</taxon>
        <taxon>Macrophomina</taxon>
    </lineage>
</organism>
<dbReference type="Proteomes" id="UP000774617">
    <property type="component" value="Unassembled WGS sequence"/>
</dbReference>
<name>A0ABQ8FY30_9PEZI</name>
<sequence>MSTTTSPAASANLIVITGITGKQGGSVAHTFLSAAPHWRIRGVTRDPSSASSQHWRSLGVEVVRGDLDDVSSLASAFAGATAIFGVTDFWTPMASPQNQAQAQERGISINEWCYELELRRGKNLARAAASTEGLRRYVFSSLSEARRWSGGKYGKVWHFDAKGAVGRWIREDAGMRELSAKTSFLQVGYYLDNWSFIKGDIRGDRDEGFYHAGLGNVEEKIPFVWAQRDTGPLVKTLVEVEAGVNLLGYSELLTWKEYMQMWGRVLGVKLGGDCGSGYKSVSAEEIKAGIQGPEEMKMEALESMQYVQEFGWTGGEPGVLHPKDLGADKYTSRVEDYINKEDWTPLLSGDTH</sequence>
<reference evidence="4 5" key="1">
    <citation type="journal article" date="2021" name="Nat. Commun.">
        <title>Genetic determinants of endophytism in the Arabidopsis root mycobiome.</title>
        <authorList>
            <person name="Mesny F."/>
            <person name="Miyauchi S."/>
            <person name="Thiergart T."/>
            <person name="Pickel B."/>
            <person name="Atanasova L."/>
            <person name="Karlsson M."/>
            <person name="Huettel B."/>
            <person name="Barry K.W."/>
            <person name="Haridas S."/>
            <person name="Chen C."/>
            <person name="Bauer D."/>
            <person name="Andreopoulos W."/>
            <person name="Pangilinan J."/>
            <person name="LaButti K."/>
            <person name="Riley R."/>
            <person name="Lipzen A."/>
            <person name="Clum A."/>
            <person name="Drula E."/>
            <person name="Henrissat B."/>
            <person name="Kohler A."/>
            <person name="Grigoriev I.V."/>
            <person name="Martin F.M."/>
            <person name="Hacquard S."/>
        </authorList>
    </citation>
    <scope>NUCLEOTIDE SEQUENCE [LARGE SCALE GENOMIC DNA]</scope>
    <source>
        <strain evidence="4 5">MPI-SDFR-AT-0080</strain>
    </source>
</reference>
<dbReference type="Pfam" id="PF05368">
    <property type="entry name" value="NmrA"/>
    <property type="match status" value="1"/>
</dbReference>
<keyword evidence="5" id="KW-1185">Reference proteome</keyword>
<feature type="domain" description="NmrA-like" evidence="3">
    <location>
        <begin position="12"/>
        <end position="313"/>
    </location>
</feature>
<dbReference type="PANTHER" id="PTHR42748">
    <property type="entry name" value="NITROGEN METABOLITE REPRESSION PROTEIN NMRA FAMILY MEMBER"/>
    <property type="match status" value="1"/>
</dbReference>
<protein>
    <recommendedName>
        <fullName evidence="3">NmrA-like domain-containing protein</fullName>
    </recommendedName>
</protein>
<dbReference type="InterPro" id="IPR051164">
    <property type="entry name" value="NmrA-like_oxidored"/>
</dbReference>
<dbReference type="SUPFAM" id="SSF51735">
    <property type="entry name" value="NAD(P)-binding Rossmann-fold domains"/>
    <property type="match status" value="1"/>
</dbReference>
<dbReference type="InterPro" id="IPR036291">
    <property type="entry name" value="NAD(P)-bd_dom_sf"/>
</dbReference>
<dbReference type="Gene3D" id="3.90.25.10">
    <property type="entry name" value="UDP-galactose 4-epimerase, domain 1"/>
    <property type="match status" value="1"/>
</dbReference>
<gene>
    <name evidence="4" type="ORF">B0J12DRAFT_327742</name>
</gene>
<evidence type="ECO:0000313" key="4">
    <source>
        <dbReference type="EMBL" id="KAH7028618.1"/>
    </source>
</evidence>
<proteinExistence type="inferred from homology"/>
<evidence type="ECO:0000313" key="5">
    <source>
        <dbReference type="Proteomes" id="UP000774617"/>
    </source>
</evidence>
<dbReference type="PANTHER" id="PTHR42748:SF26">
    <property type="entry name" value="NMRA-LIKE DOMAIN-CONTAINING PROTEIN"/>
    <property type="match status" value="1"/>
</dbReference>
<evidence type="ECO:0000256" key="2">
    <source>
        <dbReference type="ARBA" id="ARBA00022857"/>
    </source>
</evidence>
<comment type="caution">
    <text evidence="4">The sequence shown here is derived from an EMBL/GenBank/DDBJ whole genome shotgun (WGS) entry which is preliminary data.</text>
</comment>
<dbReference type="InterPro" id="IPR008030">
    <property type="entry name" value="NmrA-like"/>
</dbReference>
<evidence type="ECO:0000259" key="3">
    <source>
        <dbReference type="Pfam" id="PF05368"/>
    </source>
</evidence>